<dbReference type="Proteomes" id="UP000612808">
    <property type="component" value="Unassembled WGS sequence"/>
</dbReference>
<proteinExistence type="predicted"/>
<evidence type="ECO:0000256" key="1">
    <source>
        <dbReference type="SAM" id="Phobius"/>
    </source>
</evidence>
<comment type="caution">
    <text evidence="2">The sequence shown here is derived from an EMBL/GenBank/DDBJ whole genome shotgun (WGS) entry which is preliminary data.</text>
</comment>
<keyword evidence="1" id="KW-0472">Membrane</keyword>
<feature type="transmembrane region" description="Helical" evidence="1">
    <location>
        <begin position="357"/>
        <end position="380"/>
    </location>
</feature>
<keyword evidence="1" id="KW-0812">Transmembrane</keyword>
<dbReference type="AlphaFoldDB" id="A0A8J3NFN2"/>
<evidence type="ECO:0000313" key="3">
    <source>
        <dbReference type="Proteomes" id="UP000612808"/>
    </source>
</evidence>
<dbReference type="Gene3D" id="3.60.21.10">
    <property type="match status" value="1"/>
</dbReference>
<feature type="transmembrane region" description="Helical" evidence="1">
    <location>
        <begin position="419"/>
        <end position="441"/>
    </location>
</feature>
<protein>
    <recommendedName>
        <fullName evidence="4">Calcineurin-like phosphoesterase</fullName>
    </recommendedName>
</protein>
<gene>
    <name evidence="2" type="ORF">Aru02nite_59540</name>
</gene>
<keyword evidence="3" id="KW-1185">Reference proteome</keyword>
<sequence>MDGADRDNPRRAPRPRDLSAAELGFSRQRPVAWLAPGLLAGTAVRVAAASMFGAILDKRELQAALPATVYEHDQDDELWFDFVADIGDGFDATYSMAWLLGQPSLSPDGVDGELPRGRVLVMGGDEVYPTPSWRRYEDRTKGPYQAALPGRDGEERPTLYALPGNHDWYDGLTAFLRLFGKGSRFGGWRTRQARSYFALSLPHRWWLFAIDEQLEAYLDEPQLRYFREAAEALREGDRVILCTSRPTWVYAARDPQAYDTVDYFIRKIIEPTGARVPVVLTGDLHHYARYQGEKALITCGGGGAFLYPTHHLPQQLSVPPVDAPRRGVSPPRPYELAGTFPDRGTSRRMGRGVFARLLGRNPGFAAVTGLLHALLMYAFVTCGTRVLTAPVITLSALVLGSTTAWALADVDVHHRWRHWLAGIQHGVAHLGLAALGAYAWWHLPLVHLPGPLPVLLSALIYLPVAGVVAAELTAAYLMVAGRFGVNVEESFAAQGIEDAKSFLRLHLNADGELTIYPIGLARAGRDWIATPDNPAGSSWITPARPLEPHLIEGPLHFS</sequence>
<dbReference type="RefSeq" id="WP_203663196.1">
    <property type="nucleotide sequence ID" value="NZ_BAAAZM010000001.1"/>
</dbReference>
<evidence type="ECO:0000313" key="2">
    <source>
        <dbReference type="EMBL" id="GID15065.1"/>
    </source>
</evidence>
<feature type="transmembrane region" description="Helical" evidence="1">
    <location>
        <begin position="453"/>
        <end position="479"/>
    </location>
</feature>
<name>A0A8J3NFN2_9ACTN</name>
<feature type="transmembrane region" description="Helical" evidence="1">
    <location>
        <begin position="386"/>
        <end position="407"/>
    </location>
</feature>
<dbReference type="InterPro" id="IPR029052">
    <property type="entry name" value="Metallo-depent_PP-like"/>
</dbReference>
<keyword evidence="1" id="KW-1133">Transmembrane helix</keyword>
<dbReference type="PANTHER" id="PTHR34211:SF3">
    <property type="entry name" value="CALCINEURIN-LIKE METALLO-PHOSPHOESTERASE SUPERFAMILY PROTEIN"/>
    <property type="match status" value="1"/>
</dbReference>
<reference evidence="2" key="1">
    <citation type="submission" date="2021-01" db="EMBL/GenBank/DDBJ databases">
        <title>Whole genome shotgun sequence of Actinocatenispora rupis NBRC 107355.</title>
        <authorList>
            <person name="Komaki H."/>
            <person name="Tamura T."/>
        </authorList>
    </citation>
    <scope>NUCLEOTIDE SEQUENCE</scope>
    <source>
        <strain evidence="2">NBRC 107355</strain>
    </source>
</reference>
<dbReference type="EMBL" id="BOMB01000038">
    <property type="protein sequence ID" value="GID15065.1"/>
    <property type="molecule type" value="Genomic_DNA"/>
</dbReference>
<organism evidence="2 3">
    <name type="scientific">Actinocatenispora rupis</name>
    <dbReference type="NCBI Taxonomy" id="519421"/>
    <lineage>
        <taxon>Bacteria</taxon>
        <taxon>Bacillati</taxon>
        <taxon>Actinomycetota</taxon>
        <taxon>Actinomycetes</taxon>
        <taxon>Micromonosporales</taxon>
        <taxon>Micromonosporaceae</taxon>
        <taxon>Actinocatenispora</taxon>
    </lineage>
</organism>
<accession>A0A8J3NFN2</accession>
<dbReference type="SUPFAM" id="SSF56300">
    <property type="entry name" value="Metallo-dependent phosphatases"/>
    <property type="match status" value="1"/>
</dbReference>
<dbReference type="PANTHER" id="PTHR34211">
    <property type="entry name" value="CALCINEURIN-LIKE METALLO-PHOSPHOESTERASE SUPERFAMILY PROTEIN"/>
    <property type="match status" value="1"/>
</dbReference>
<evidence type="ECO:0008006" key="4">
    <source>
        <dbReference type="Google" id="ProtNLM"/>
    </source>
</evidence>